<accession>A0A2D0NJT4</accession>
<evidence type="ECO:0000256" key="6">
    <source>
        <dbReference type="ARBA" id="ARBA00023136"/>
    </source>
</evidence>
<keyword evidence="12" id="KW-1185">Reference proteome</keyword>
<dbReference type="GO" id="GO:0009279">
    <property type="term" value="C:cell outer membrane"/>
    <property type="evidence" value="ECO:0007669"/>
    <property type="project" value="UniProtKB-SubCell"/>
</dbReference>
<evidence type="ECO:0000256" key="2">
    <source>
        <dbReference type="ARBA" id="ARBA00022448"/>
    </source>
</evidence>
<keyword evidence="3 8" id="KW-1134">Transmembrane beta strand</keyword>
<sequence>MKSKITFLLLVFAPLLLAAQEGSVQGVILDQDSGDPLPYSSVLNKRTSAGTVTDLDGAFKVDARIGDTLEFSYLGYTSQRLTVTDFNPLSVRLTESSSQLEEVVVIGYSTATKKELTGAVSVVKAEEIESLNPNRLEQALQGQSAGVQISSQSGSPGGGFNIRIRGISSNGNNNPLILVDGVRYEDLSALDPSSIESINVLKDASASIYGVQAANGVILITTKTGRQEMKPTVSIHSYYGSQETARKIPVLNATEYALLINEAYVNGGSAPPFTDISGLGAGTDWQDEVFQSAPLSSTTLNVRGGGSRSTYAIGGSFFDQKGIVGGDKAGFQRYTGNLNYGVNILDNLKFNTIVAYANQNRKTLNENAIGSVLFNALNMPPSFATRTAEGAFTLAEGLGAEVINPLAQMANTYNNVDVNRFTGKVGLTFEPIKGLSFESSVPYNFSQVRAKTFGPEAYYGAGKVFNATESSISESFENYSSWGWDNVINYERFFNDVHKFNFTLGSSLYEERYKGIYGSGFGIPNNSFEFAALFQADEIRDNGASSGEGIFRLSSYFGRIQYSYDYKYLVSVILRRDGTTRFGPNNRFGYFPSVSLGWVLSEEDFMEGAEFIDFAKLRLSYGETGNDKIGDFRYVSSLNGEAEYILNGGDLVSGKAIGAIANPDITWERNVQFNLGLDLNLFNNRLTLTTDYFYKESQDLLLAVPVSGLTGYTAPGGGLPIANAGSIRNSGIELALSYQDRISDRVDFSIGLNATKLKNETLGLNDGVAFIQGGAFGIGQLPPTRWEVGRPIGYFYGRVTDGIFQNQAEIEAHGAQPNAQPGDIRFVDLNQDGTIDQEDRTMIGNPIPEYILGLNFQVNFFNFDFSVFADAQLNRDIVRNYERNLPLTNRTAYSIDRWYGEGTSNYFPRLTIGASENTLFSDFYVEDGSYLRIKNLQLGYTFPKSWISRAGMSALRIYGSITNLYTFTNYQGYDPNISSGSPLASGIDIGYYPQARNFIGGIKVTF</sequence>
<evidence type="ECO:0000313" key="11">
    <source>
        <dbReference type="EMBL" id="PHN08626.1"/>
    </source>
</evidence>
<name>A0A2D0NJT4_FLAN2</name>
<feature type="domain" description="TonB-dependent receptor plug" evidence="10">
    <location>
        <begin position="113"/>
        <end position="217"/>
    </location>
</feature>
<organism evidence="11 12">
    <name type="scientific">Flavilitoribacter nigricans (strain ATCC 23147 / DSM 23189 / NBRC 102662 / NCIMB 1420 / SS-2)</name>
    <name type="common">Lewinella nigricans</name>
    <dbReference type="NCBI Taxonomy" id="1122177"/>
    <lineage>
        <taxon>Bacteria</taxon>
        <taxon>Pseudomonadati</taxon>
        <taxon>Bacteroidota</taxon>
        <taxon>Saprospiria</taxon>
        <taxon>Saprospirales</taxon>
        <taxon>Lewinellaceae</taxon>
        <taxon>Flavilitoribacter</taxon>
    </lineage>
</organism>
<dbReference type="NCBIfam" id="TIGR04057">
    <property type="entry name" value="SusC_RagA_signa"/>
    <property type="match status" value="1"/>
</dbReference>
<keyword evidence="7 8" id="KW-0998">Cell outer membrane</keyword>
<evidence type="ECO:0000313" key="12">
    <source>
        <dbReference type="Proteomes" id="UP000223913"/>
    </source>
</evidence>
<comment type="caution">
    <text evidence="11">The sequence shown here is derived from an EMBL/GenBank/DDBJ whole genome shotgun (WGS) entry which is preliminary data.</text>
</comment>
<dbReference type="Gene3D" id="2.40.170.20">
    <property type="entry name" value="TonB-dependent receptor, beta-barrel domain"/>
    <property type="match status" value="1"/>
</dbReference>
<evidence type="ECO:0000256" key="8">
    <source>
        <dbReference type="PROSITE-ProRule" id="PRU01360"/>
    </source>
</evidence>
<comment type="similarity">
    <text evidence="8">Belongs to the TonB-dependent receptor family.</text>
</comment>
<proteinExistence type="inferred from homology"/>
<dbReference type="NCBIfam" id="TIGR04056">
    <property type="entry name" value="OMP_RagA_SusC"/>
    <property type="match status" value="1"/>
</dbReference>
<evidence type="ECO:0000256" key="5">
    <source>
        <dbReference type="ARBA" id="ARBA00022729"/>
    </source>
</evidence>
<evidence type="ECO:0000256" key="7">
    <source>
        <dbReference type="ARBA" id="ARBA00023237"/>
    </source>
</evidence>
<keyword evidence="4 8" id="KW-0812">Transmembrane</keyword>
<evidence type="ECO:0000259" key="10">
    <source>
        <dbReference type="Pfam" id="PF07715"/>
    </source>
</evidence>
<dbReference type="InterPro" id="IPR037066">
    <property type="entry name" value="Plug_dom_sf"/>
</dbReference>
<dbReference type="InterPro" id="IPR023996">
    <property type="entry name" value="TonB-dep_OMP_SusC/RagA"/>
</dbReference>
<dbReference type="Gene3D" id="2.170.130.10">
    <property type="entry name" value="TonB-dependent receptor, plug domain"/>
    <property type="match status" value="1"/>
</dbReference>
<feature type="signal peptide" evidence="9">
    <location>
        <begin position="1"/>
        <end position="18"/>
    </location>
</feature>
<evidence type="ECO:0000256" key="9">
    <source>
        <dbReference type="SAM" id="SignalP"/>
    </source>
</evidence>
<dbReference type="Pfam" id="PF13715">
    <property type="entry name" value="CarbopepD_reg_2"/>
    <property type="match status" value="1"/>
</dbReference>
<dbReference type="SUPFAM" id="SSF49464">
    <property type="entry name" value="Carboxypeptidase regulatory domain-like"/>
    <property type="match status" value="1"/>
</dbReference>
<dbReference type="InterPro" id="IPR036942">
    <property type="entry name" value="Beta-barrel_TonB_sf"/>
</dbReference>
<protein>
    <submittedName>
        <fullName evidence="11">SusC/RagA family protein</fullName>
    </submittedName>
</protein>
<dbReference type="GO" id="GO:0015344">
    <property type="term" value="F:siderophore uptake transmembrane transporter activity"/>
    <property type="evidence" value="ECO:0007669"/>
    <property type="project" value="TreeGrafter"/>
</dbReference>
<evidence type="ECO:0000256" key="4">
    <source>
        <dbReference type="ARBA" id="ARBA00022692"/>
    </source>
</evidence>
<evidence type="ECO:0000256" key="3">
    <source>
        <dbReference type="ARBA" id="ARBA00022452"/>
    </source>
</evidence>
<dbReference type="AlphaFoldDB" id="A0A2D0NJT4"/>
<dbReference type="InterPro" id="IPR008969">
    <property type="entry name" value="CarboxyPept-like_regulatory"/>
</dbReference>
<keyword evidence="5 9" id="KW-0732">Signal</keyword>
<dbReference type="GO" id="GO:0044718">
    <property type="term" value="P:siderophore transmembrane transport"/>
    <property type="evidence" value="ECO:0007669"/>
    <property type="project" value="TreeGrafter"/>
</dbReference>
<dbReference type="SUPFAM" id="SSF56935">
    <property type="entry name" value="Porins"/>
    <property type="match status" value="1"/>
</dbReference>
<reference evidence="11 12" key="1">
    <citation type="submission" date="2017-10" db="EMBL/GenBank/DDBJ databases">
        <title>The draft genome sequence of Lewinella nigricans NBRC 102662.</title>
        <authorList>
            <person name="Wang K."/>
        </authorList>
    </citation>
    <scope>NUCLEOTIDE SEQUENCE [LARGE SCALE GENOMIC DNA]</scope>
    <source>
        <strain evidence="11 12">NBRC 102662</strain>
    </source>
</reference>
<keyword evidence="2 8" id="KW-0813">Transport</keyword>
<dbReference type="InterPro" id="IPR023997">
    <property type="entry name" value="TonB-dep_OMP_SusC/RagA_CS"/>
</dbReference>
<evidence type="ECO:0000256" key="1">
    <source>
        <dbReference type="ARBA" id="ARBA00004571"/>
    </source>
</evidence>
<comment type="subcellular location">
    <subcellularLocation>
        <location evidence="1 8">Cell outer membrane</location>
        <topology evidence="1 8">Multi-pass membrane protein</topology>
    </subcellularLocation>
</comment>
<gene>
    <name evidence="11" type="ORF">CRP01_01560</name>
</gene>
<dbReference type="EMBL" id="PDUD01000001">
    <property type="protein sequence ID" value="PHN08626.1"/>
    <property type="molecule type" value="Genomic_DNA"/>
</dbReference>
<dbReference type="PANTHER" id="PTHR30069">
    <property type="entry name" value="TONB-DEPENDENT OUTER MEMBRANE RECEPTOR"/>
    <property type="match status" value="1"/>
</dbReference>
<dbReference type="OrthoDB" id="9768177at2"/>
<dbReference type="PROSITE" id="PS52016">
    <property type="entry name" value="TONB_DEPENDENT_REC_3"/>
    <property type="match status" value="1"/>
</dbReference>
<feature type="chain" id="PRO_5013402023" evidence="9">
    <location>
        <begin position="19"/>
        <end position="1006"/>
    </location>
</feature>
<dbReference type="InterPro" id="IPR012910">
    <property type="entry name" value="Plug_dom"/>
</dbReference>
<dbReference type="InterPro" id="IPR039426">
    <property type="entry name" value="TonB-dep_rcpt-like"/>
</dbReference>
<dbReference type="PANTHER" id="PTHR30069:SF29">
    <property type="entry name" value="HEMOGLOBIN AND HEMOGLOBIN-HAPTOGLOBIN-BINDING PROTEIN 1-RELATED"/>
    <property type="match status" value="1"/>
</dbReference>
<keyword evidence="6 8" id="KW-0472">Membrane</keyword>
<dbReference type="Proteomes" id="UP000223913">
    <property type="component" value="Unassembled WGS sequence"/>
</dbReference>
<dbReference type="Pfam" id="PF07715">
    <property type="entry name" value="Plug"/>
    <property type="match status" value="1"/>
</dbReference>
<dbReference type="RefSeq" id="WP_099148216.1">
    <property type="nucleotide sequence ID" value="NZ_PDUD01000001.1"/>
</dbReference>